<feature type="transmembrane region" description="Helical" evidence="2">
    <location>
        <begin position="100"/>
        <end position="123"/>
    </location>
</feature>
<keyword evidence="2" id="KW-0472">Membrane</keyword>
<organism evidence="3 4">
    <name type="scientific">Arthrobacter gandavensis</name>
    <dbReference type="NCBI Taxonomy" id="169960"/>
    <lineage>
        <taxon>Bacteria</taxon>
        <taxon>Bacillati</taxon>
        <taxon>Actinomycetota</taxon>
        <taxon>Actinomycetes</taxon>
        <taxon>Micrococcales</taxon>
        <taxon>Micrococcaceae</taxon>
        <taxon>Arthrobacter</taxon>
    </lineage>
</organism>
<dbReference type="Pfam" id="PF07332">
    <property type="entry name" value="Phage_holin_3_6"/>
    <property type="match status" value="1"/>
</dbReference>
<evidence type="ECO:0000256" key="1">
    <source>
        <dbReference type="SAM" id="MobiDB-lite"/>
    </source>
</evidence>
<gene>
    <name evidence="3" type="ORF">GCM10009688_29700</name>
</gene>
<evidence type="ECO:0000313" key="4">
    <source>
        <dbReference type="Proteomes" id="UP001500784"/>
    </source>
</evidence>
<dbReference type="InterPro" id="IPR009937">
    <property type="entry name" value="Phage_holin_3_6"/>
</dbReference>
<feature type="region of interest" description="Disordered" evidence="1">
    <location>
        <begin position="1"/>
        <end position="30"/>
    </location>
</feature>
<protein>
    <recommendedName>
        <fullName evidence="5">Holin-X, holin superfamily III</fullName>
    </recommendedName>
</protein>
<feature type="compositionally biased region" description="Basic and acidic residues" evidence="1">
    <location>
        <begin position="222"/>
        <end position="231"/>
    </location>
</feature>
<keyword evidence="2" id="KW-0812">Transmembrane</keyword>
<comment type="caution">
    <text evidence="3">The sequence shown here is derived from an EMBL/GenBank/DDBJ whole genome shotgun (WGS) entry which is preliminary data.</text>
</comment>
<feature type="compositionally biased region" description="Basic and acidic residues" evidence="1">
    <location>
        <begin position="161"/>
        <end position="186"/>
    </location>
</feature>
<keyword evidence="2" id="KW-1133">Transmembrane helix</keyword>
<feature type="transmembrane region" description="Helical" evidence="2">
    <location>
        <begin position="259"/>
        <end position="277"/>
    </location>
</feature>
<dbReference type="Proteomes" id="UP001500784">
    <property type="component" value="Unassembled WGS sequence"/>
</dbReference>
<keyword evidence="4" id="KW-1185">Reference proteome</keyword>
<evidence type="ECO:0000256" key="2">
    <source>
        <dbReference type="SAM" id="Phobius"/>
    </source>
</evidence>
<accession>A0ABN2PJH4</accession>
<dbReference type="RefSeq" id="WP_246167562.1">
    <property type="nucleotide sequence ID" value="NZ_BAAALV010000007.1"/>
</dbReference>
<evidence type="ECO:0000313" key="3">
    <source>
        <dbReference type="EMBL" id="GAA1922703.1"/>
    </source>
</evidence>
<dbReference type="EMBL" id="BAAALV010000007">
    <property type="protein sequence ID" value="GAA1922703.1"/>
    <property type="molecule type" value="Genomic_DNA"/>
</dbReference>
<proteinExistence type="predicted"/>
<feature type="transmembrane region" description="Helical" evidence="2">
    <location>
        <begin position="67"/>
        <end position="94"/>
    </location>
</feature>
<feature type="region of interest" description="Disordered" evidence="1">
    <location>
        <begin position="222"/>
        <end position="243"/>
    </location>
</feature>
<evidence type="ECO:0008006" key="5">
    <source>
        <dbReference type="Google" id="ProtNLM"/>
    </source>
</evidence>
<reference evidence="3 4" key="1">
    <citation type="journal article" date="2019" name="Int. J. Syst. Evol. Microbiol.">
        <title>The Global Catalogue of Microorganisms (GCM) 10K type strain sequencing project: providing services to taxonomists for standard genome sequencing and annotation.</title>
        <authorList>
            <consortium name="The Broad Institute Genomics Platform"/>
            <consortium name="The Broad Institute Genome Sequencing Center for Infectious Disease"/>
            <person name="Wu L."/>
            <person name="Ma J."/>
        </authorList>
    </citation>
    <scope>NUCLEOTIDE SEQUENCE [LARGE SCALE GENOMIC DNA]</scope>
    <source>
        <strain evidence="3 4">JCM 13316</strain>
    </source>
</reference>
<feature type="region of interest" description="Disordered" evidence="1">
    <location>
        <begin position="154"/>
        <end position="186"/>
    </location>
</feature>
<name>A0ABN2PJH4_9MICC</name>
<sequence length="279" mass="29889">MATANSNEQTEAEPMNSSASTRTQRANGSSSLAGLTKVMARLLPRQVSDELSLALAEMKQKGIKAGVAAAFLVVALLFLAALGVALIAAAILGLATVMPAWLAALLVAALFLVIAAIAALVGVNRFKKTMPLLPEDALRGIRYDLGVLKEGRSFDPATLDAPKKPKEQKPEDGKTEKPEDAVQKPTPEELRIRLRQRREHIAAVRDGLGEKTDVKKQMADLKARRAADRRNGTAGSGTRQGEGMADEVGAMFRERKQPLAVLGASLLAMGILLRRLLRK</sequence>